<proteinExistence type="predicted"/>
<organism evidence="2 3">
    <name type="scientific">Yoonia vestfoldensis</name>
    <dbReference type="NCBI Taxonomy" id="245188"/>
    <lineage>
        <taxon>Bacteria</taxon>
        <taxon>Pseudomonadati</taxon>
        <taxon>Pseudomonadota</taxon>
        <taxon>Alphaproteobacteria</taxon>
        <taxon>Rhodobacterales</taxon>
        <taxon>Paracoccaceae</taxon>
        <taxon>Yoonia</taxon>
    </lineage>
</organism>
<dbReference type="AlphaFoldDB" id="A0A1Y0E7N2"/>
<dbReference type="KEGG" id="lvs:LOKVESSMR4R_00210"/>
<accession>A0A1Y0E7N2</accession>
<protein>
    <recommendedName>
        <fullName evidence="1">DUF6473 domain-containing protein</fullName>
    </recommendedName>
</protein>
<gene>
    <name evidence="2" type="ORF">LOKVESSMR4R_00210</name>
</gene>
<name>A0A1Y0E7N2_9RHOB</name>
<dbReference type="InterPro" id="IPR045524">
    <property type="entry name" value="DUF6473"/>
</dbReference>
<keyword evidence="3" id="KW-1185">Reference proteome</keyword>
<dbReference type="STRING" id="1122181.GCA_000382265_03392"/>
<dbReference type="RefSeq" id="WP_087205924.1">
    <property type="nucleotide sequence ID" value="NZ_CP021431.1"/>
</dbReference>
<evidence type="ECO:0000313" key="2">
    <source>
        <dbReference type="EMBL" id="ART99552.1"/>
    </source>
</evidence>
<evidence type="ECO:0000259" key="1">
    <source>
        <dbReference type="Pfam" id="PF20078"/>
    </source>
</evidence>
<sequence>MRHDSIDMGDLSYSPCRYGNSRILFRGPRKPLDRPYLAFIGGTETYGKFIEKPFPTLVETALRQPSVNFGCVNAGLDTFVNDPTIMKICNGADMTVVQVLGADNLSNRFYAVHPRRNDRFLRASSVLQALYPEVDFNDCAFTSQLLARLFATSPDRFDIVVHELRQAWLARMQTMLRQIGPQCILLWFSDEPIDNADWMGRPAQLRAAPLFITANMIDALTPLVRAVVTAIPSPEALAQGANGMHYPPSQASAAAEMLGLRCHVEAASKLVMALRDEMFAI</sequence>
<dbReference type="Proteomes" id="UP000195273">
    <property type="component" value="Chromosome"/>
</dbReference>
<feature type="domain" description="DUF6473" evidence="1">
    <location>
        <begin position="1"/>
        <end position="276"/>
    </location>
</feature>
<reference evidence="2 3" key="1">
    <citation type="submission" date="2017-05" db="EMBL/GenBank/DDBJ databases">
        <title>Genome Sequence of Loktanella vestfoldensis Strain SMR4r Isolated from a Culture of the Diatom Skeletonema marinoi.</title>
        <authorList>
            <person name="Topel M."/>
            <person name="Pinder M.I.M."/>
            <person name="Johansson O.N."/>
            <person name="Kourtchenko O."/>
            <person name="Godhe A."/>
            <person name="Clarke A.K."/>
        </authorList>
    </citation>
    <scope>NUCLEOTIDE SEQUENCE [LARGE SCALE GENOMIC DNA]</scope>
    <source>
        <strain evidence="2 3">SMR4r</strain>
    </source>
</reference>
<dbReference type="EMBL" id="CP021431">
    <property type="protein sequence ID" value="ART99552.1"/>
    <property type="molecule type" value="Genomic_DNA"/>
</dbReference>
<evidence type="ECO:0000313" key="3">
    <source>
        <dbReference type="Proteomes" id="UP000195273"/>
    </source>
</evidence>
<dbReference type="OrthoDB" id="7838347at2"/>
<dbReference type="Pfam" id="PF20078">
    <property type="entry name" value="DUF6473"/>
    <property type="match status" value="1"/>
</dbReference>